<evidence type="ECO:0000256" key="1">
    <source>
        <dbReference type="ARBA" id="ARBA00023015"/>
    </source>
</evidence>
<dbReference type="PROSITE" id="PS51078">
    <property type="entry name" value="ICLR_ED"/>
    <property type="match status" value="1"/>
</dbReference>
<gene>
    <name evidence="6" type="ORF">c2A175</name>
</gene>
<feature type="domain" description="IclR-ED" evidence="5">
    <location>
        <begin position="101"/>
        <end position="284"/>
    </location>
</feature>
<dbReference type="InterPro" id="IPR005471">
    <property type="entry name" value="Tscrpt_reg_IclR_N"/>
</dbReference>
<dbReference type="Proteomes" id="UP000006552">
    <property type="component" value="Chromosome"/>
</dbReference>
<dbReference type="InterPro" id="IPR029016">
    <property type="entry name" value="GAF-like_dom_sf"/>
</dbReference>
<dbReference type="Gene3D" id="3.30.450.40">
    <property type="match status" value="1"/>
</dbReference>
<organism evidence="6 7">
    <name type="scientific">Aromatoleum aromaticum (strain DSM 19018 / LMG 30748 / EbN1)</name>
    <name type="common">Azoarcus sp. (strain EbN1)</name>
    <dbReference type="NCBI Taxonomy" id="76114"/>
    <lineage>
        <taxon>Bacteria</taxon>
        <taxon>Pseudomonadati</taxon>
        <taxon>Pseudomonadota</taxon>
        <taxon>Betaproteobacteria</taxon>
        <taxon>Rhodocyclales</taxon>
        <taxon>Rhodocyclaceae</taxon>
        <taxon>Aromatoleum</taxon>
    </lineage>
</organism>
<accession>Q5P6A9</accession>
<keyword evidence="3" id="KW-0804">Transcription</keyword>
<keyword evidence="7" id="KW-1185">Reference proteome</keyword>
<dbReference type="AlphaFoldDB" id="Q5P6A9"/>
<protein>
    <submittedName>
        <fullName evidence="6">Transcriptional regulator</fullName>
    </submittedName>
</protein>
<evidence type="ECO:0000259" key="5">
    <source>
        <dbReference type="PROSITE" id="PS51078"/>
    </source>
</evidence>
<dbReference type="InterPro" id="IPR036390">
    <property type="entry name" value="WH_DNA-bd_sf"/>
</dbReference>
<dbReference type="GO" id="GO:0045892">
    <property type="term" value="P:negative regulation of DNA-templated transcription"/>
    <property type="evidence" value="ECO:0007669"/>
    <property type="project" value="TreeGrafter"/>
</dbReference>
<evidence type="ECO:0000256" key="3">
    <source>
        <dbReference type="ARBA" id="ARBA00023163"/>
    </source>
</evidence>
<dbReference type="EMBL" id="CR555306">
    <property type="protein sequence ID" value="CAI07152.1"/>
    <property type="molecule type" value="Genomic_DNA"/>
</dbReference>
<dbReference type="InterPro" id="IPR050707">
    <property type="entry name" value="HTH_MetabolicPath_Reg"/>
</dbReference>
<dbReference type="SUPFAM" id="SSF55781">
    <property type="entry name" value="GAF domain-like"/>
    <property type="match status" value="1"/>
</dbReference>
<evidence type="ECO:0000313" key="7">
    <source>
        <dbReference type="Proteomes" id="UP000006552"/>
    </source>
</evidence>
<dbReference type="GO" id="GO:0003677">
    <property type="term" value="F:DNA binding"/>
    <property type="evidence" value="ECO:0007669"/>
    <property type="project" value="UniProtKB-KW"/>
</dbReference>
<evidence type="ECO:0000313" key="6">
    <source>
        <dbReference type="EMBL" id="CAI07152.1"/>
    </source>
</evidence>
<dbReference type="SUPFAM" id="SSF46785">
    <property type="entry name" value="Winged helix' DNA-binding domain"/>
    <property type="match status" value="1"/>
</dbReference>
<reference evidence="6 7" key="1">
    <citation type="journal article" date="2005" name="Arch. Microbiol.">
        <title>The genome sequence of an anaerobic aromatic-degrading denitrifying bacterium, strain EbN1.</title>
        <authorList>
            <person name="Rabus R."/>
            <person name="Kube M."/>
            <person name="Heider J."/>
            <person name="Beck A."/>
            <person name="Heitmann K."/>
            <person name="Widdel F."/>
            <person name="Reinhardt R."/>
        </authorList>
    </citation>
    <scope>NUCLEOTIDE SEQUENCE [LARGE SCALE GENOMIC DNA]</scope>
    <source>
        <strain evidence="6 7">EbN1</strain>
    </source>
</reference>
<dbReference type="eggNOG" id="COG1414">
    <property type="taxonomic scope" value="Bacteria"/>
</dbReference>
<dbReference type="InterPro" id="IPR014757">
    <property type="entry name" value="Tscrpt_reg_IclR_C"/>
</dbReference>
<keyword evidence="2" id="KW-0238">DNA-binding</keyword>
<dbReference type="STRING" id="76114.c2A175"/>
<dbReference type="InterPro" id="IPR036388">
    <property type="entry name" value="WH-like_DNA-bd_sf"/>
</dbReference>
<evidence type="ECO:0000259" key="4">
    <source>
        <dbReference type="PROSITE" id="PS51077"/>
    </source>
</evidence>
<evidence type="ECO:0000256" key="2">
    <source>
        <dbReference type="ARBA" id="ARBA00023125"/>
    </source>
</evidence>
<dbReference type="Pfam" id="PF09339">
    <property type="entry name" value="HTH_IclR"/>
    <property type="match status" value="1"/>
</dbReference>
<dbReference type="KEGG" id="eba:c2A175"/>
<dbReference type="Gene3D" id="1.10.10.10">
    <property type="entry name" value="Winged helix-like DNA-binding domain superfamily/Winged helix DNA-binding domain"/>
    <property type="match status" value="1"/>
</dbReference>
<sequence length="285" mass="31547">MPTENETENRHAEPLGLLMDDDIQVFADDEESKDRQFVNALARGLELLRCFRPGDTELSNAELARRTGLPKPTISRLTHTLTKLGYLGFSESRGTYRLAAGVLALGYALLSNLDVRKVARPYMEELSEYAQVSVSIGARDRLSIVYIESCRSSANVTLRLDVGSRIPLATSAVGRALLCGLPQGERDYLMDHIRLRDEENWPRVKAGIEQALRDYHERGFVVSAGDWQKDVHAVGVPMTGVDGERAMAFNCGGPAFLLSRERLIGEVGPRLVELVHKVEADLGRA</sequence>
<dbReference type="SMART" id="SM00346">
    <property type="entry name" value="HTH_ICLR"/>
    <property type="match status" value="1"/>
</dbReference>
<dbReference type="Pfam" id="PF01614">
    <property type="entry name" value="IclR_C"/>
    <property type="match status" value="1"/>
</dbReference>
<dbReference type="GO" id="GO:0003700">
    <property type="term" value="F:DNA-binding transcription factor activity"/>
    <property type="evidence" value="ECO:0007669"/>
    <property type="project" value="TreeGrafter"/>
</dbReference>
<dbReference type="PANTHER" id="PTHR30136:SF33">
    <property type="entry name" value="TRANSCRIPTIONAL REGULATORY PROTEIN"/>
    <property type="match status" value="1"/>
</dbReference>
<keyword evidence="1" id="KW-0805">Transcription regulation</keyword>
<proteinExistence type="predicted"/>
<dbReference type="PROSITE" id="PS51077">
    <property type="entry name" value="HTH_ICLR"/>
    <property type="match status" value="1"/>
</dbReference>
<name>Q5P6A9_AROAE</name>
<dbReference type="PANTHER" id="PTHR30136">
    <property type="entry name" value="HELIX-TURN-HELIX TRANSCRIPTIONAL REGULATOR, ICLR FAMILY"/>
    <property type="match status" value="1"/>
</dbReference>
<feature type="domain" description="HTH iclR-type" evidence="4">
    <location>
        <begin position="38"/>
        <end position="100"/>
    </location>
</feature>
<dbReference type="HOGENOM" id="CLU_062618_0_0_4"/>